<dbReference type="PANTHER" id="PTHR30085">
    <property type="entry name" value="AMINO ACID ABC TRANSPORTER PERMEASE"/>
    <property type="match status" value="1"/>
</dbReference>
<dbReference type="AlphaFoldDB" id="A0A158J5T9"/>
<dbReference type="EMBL" id="FCNW02000061">
    <property type="protein sequence ID" value="SAL64332.1"/>
    <property type="molecule type" value="Genomic_DNA"/>
</dbReference>
<dbReference type="Gene3D" id="3.40.190.10">
    <property type="entry name" value="Periplasmic binding protein-like II"/>
    <property type="match status" value="2"/>
</dbReference>
<comment type="similarity">
    <text evidence="1">Belongs to the bacterial solute-binding protein 3 family.</text>
</comment>
<gene>
    <name evidence="6" type="ORF">AWB65_06027</name>
</gene>
<dbReference type="InterPro" id="IPR051455">
    <property type="entry name" value="Bact_solute-bind_prot3"/>
</dbReference>
<dbReference type="PANTHER" id="PTHR30085:SF7">
    <property type="entry name" value="AMINO-ACID ABC TRANSPORTER-BINDING PROTEIN YHDW-RELATED"/>
    <property type="match status" value="1"/>
</dbReference>
<feature type="chain" id="PRO_5011119937" evidence="4">
    <location>
        <begin position="29"/>
        <end position="207"/>
    </location>
</feature>
<organism evidence="6 7">
    <name type="scientific">Caballeronia humi</name>
    <dbReference type="NCBI Taxonomy" id="326474"/>
    <lineage>
        <taxon>Bacteria</taxon>
        <taxon>Pseudomonadati</taxon>
        <taxon>Pseudomonadota</taxon>
        <taxon>Betaproteobacteria</taxon>
        <taxon>Burkholderiales</taxon>
        <taxon>Burkholderiaceae</taxon>
        <taxon>Caballeronia</taxon>
    </lineage>
</organism>
<dbReference type="GO" id="GO:0006865">
    <property type="term" value="P:amino acid transport"/>
    <property type="evidence" value="ECO:0007669"/>
    <property type="project" value="TreeGrafter"/>
</dbReference>
<keyword evidence="3 4" id="KW-0732">Signal</keyword>
<dbReference type="SUPFAM" id="SSF53850">
    <property type="entry name" value="Periplasmic binding protein-like II"/>
    <property type="match status" value="1"/>
</dbReference>
<evidence type="ECO:0000256" key="3">
    <source>
        <dbReference type="ARBA" id="ARBA00022729"/>
    </source>
</evidence>
<comment type="caution">
    <text evidence="6">The sequence shown here is derived from an EMBL/GenBank/DDBJ whole genome shotgun (WGS) entry which is preliminary data.</text>
</comment>
<dbReference type="Proteomes" id="UP000054977">
    <property type="component" value="Unassembled WGS sequence"/>
</dbReference>
<feature type="signal peptide" evidence="4">
    <location>
        <begin position="1"/>
        <end position="28"/>
    </location>
</feature>
<name>A0A158J5T9_9BURK</name>
<evidence type="ECO:0000256" key="2">
    <source>
        <dbReference type="ARBA" id="ARBA00022448"/>
    </source>
</evidence>
<evidence type="ECO:0000256" key="4">
    <source>
        <dbReference type="SAM" id="SignalP"/>
    </source>
</evidence>
<evidence type="ECO:0000313" key="7">
    <source>
        <dbReference type="Proteomes" id="UP000054977"/>
    </source>
</evidence>
<feature type="domain" description="Solute-binding protein family 3/N-terminal" evidence="5">
    <location>
        <begin position="43"/>
        <end position="144"/>
    </location>
</feature>
<keyword evidence="2" id="KW-0813">Transport</keyword>
<proteinExistence type="inferred from homology"/>
<evidence type="ECO:0000256" key="1">
    <source>
        <dbReference type="ARBA" id="ARBA00010333"/>
    </source>
</evidence>
<protein>
    <submittedName>
        <fullName evidence="6">Extracellular solute-binding protein</fullName>
    </submittedName>
</protein>
<evidence type="ECO:0000313" key="6">
    <source>
        <dbReference type="EMBL" id="SAL64332.1"/>
    </source>
</evidence>
<dbReference type="RefSeq" id="WP_235007856.1">
    <property type="nucleotide sequence ID" value="NZ_FCNW02000061.1"/>
</dbReference>
<keyword evidence="7" id="KW-1185">Reference proteome</keyword>
<reference evidence="6" key="1">
    <citation type="submission" date="2016-01" db="EMBL/GenBank/DDBJ databases">
        <authorList>
            <person name="Peeters C."/>
        </authorList>
    </citation>
    <scope>NUCLEOTIDE SEQUENCE [LARGE SCALE GENOMIC DNA]</scope>
    <source>
        <strain evidence="6">LMG 22934</strain>
    </source>
</reference>
<accession>A0A158J5T9</accession>
<sequence length="207" mass="22337">MALICRIIIRLLLLCLALLMVVDLTAQAARGDTLAQARSRGFLRCGVSEGFAGFSVRDATGHWSGMDVDFCRALAAAVLHDSNKVVFVPLKASARFAALQMGAVDLLARNTTWTLLREGALQLQFAGVLFYDAQALMVRTQGGKRSIASLKGETVCVQKDTSTEDHLRAYSQANSLDLKPLVMDSAIELSRAFFAGRCSAYTADSSI</sequence>
<dbReference type="Pfam" id="PF00497">
    <property type="entry name" value="SBP_bac_3"/>
    <property type="match status" value="1"/>
</dbReference>
<evidence type="ECO:0000259" key="5">
    <source>
        <dbReference type="Pfam" id="PF00497"/>
    </source>
</evidence>
<dbReference type="InterPro" id="IPR001638">
    <property type="entry name" value="Solute-binding_3/MltF_N"/>
</dbReference>
<dbReference type="STRING" id="326474.AWB65_06027"/>